<evidence type="ECO:0000313" key="2">
    <source>
        <dbReference type="EMBL" id="GAA0933966.1"/>
    </source>
</evidence>
<sequence length="78" mass="8748">MRRRTLPQLDLHPVAEMFPDDLERLIHHLPRQLSGHLFGNGENGTGDRPGGHHLTGETPGRGYSRLAWCEGRREKGVG</sequence>
<comment type="caution">
    <text evidence="2">The sequence shown here is derived from an EMBL/GenBank/DDBJ whole genome shotgun (WGS) entry which is preliminary data.</text>
</comment>
<protein>
    <recommendedName>
        <fullName evidence="4">Transposase</fullName>
    </recommendedName>
</protein>
<evidence type="ECO:0008006" key="4">
    <source>
        <dbReference type="Google" id="ProtNLM"/>
    </source>
</evidence>
<organism evidence="2 3">
    <name type="scientific">Nonomuraea longicatena</name>
    <dbReference type="NCBI Taxonomy" id="83682"/>
    <lineage>
        <taxon>Bacteria</taxon>
        <taxon>Bacillati</taxon>
        <taxon>Actinomycetota</taxon>
        <taxon>Actinomycetes</taxon>
        <taxon>Streptosporangiales</taxon>
        <taxon>Streptosporangiaceae</taxon>
        <taxon>Nonomuraea</taxon>
    </lineage>
</organism>
<evidence type="ECO:0000256" key="1">
    <source>
        <dbReference type="SAM" id="MobiDB-lite"/>
    </source>
</evidence>
<keyword evidence="3" id="KW-1185">Reference proteome</keyword>
<reference evidence="2 3" key="1">
    <citation type="journal article" date="2019" name="Int. J. Syst. Evol. Microbiol.">
        <title>The Global Catalogue of Microorganisms (GCM) 10K type strain sequencing project: providing services to taxonomists for standard genome sequencing and annotation.</title>
        <authorList>
            <consortium name="The Broad Institute Genomics Platform"/>
            <consortium name="The Broad Institute Genome Sequencing Center for Infectious Disease"/>
            <person name="Wu L."/>
            <person name="Ma J."/>
        </authorList>
    </citation>
    <scope>NUCLEOTIDE SEQUENCE [LARGE SCALE GENOMIC DNA]</scope>
    <source>
        <strain evidence="2 3">JCM 11136</strain>
    </source>
</reference>
<dbReference type="Proteomes" id="UP001501578">
    <property type="component" value="Unassembled WGS sequence"/>
</dbReference>
<gene>
    <name evidence="2" type="ORF">GCM10009560_40640</name>
</gene>
<feature type="region of interest" description="Disordered" evidence="1">
    <location>
        <begin position="36"/>
        <end position="63"/>
    </location>
</feature>
<name>A0ABN1PWB3_9ACTN</name>
<dbReference type="EMBL" id="BAAAHQ010000021">
    <property type="protein sequence ID" value="GAA0933966.1"/>
    <property type="molecule type" value="Genomic_DNA"/>
</dbReference>
<evidence type="ECO:0000313" key="3">
    <source>
        <dbReference type="Proteomes" id="UP001501578"/>
    </source>
</evidence>
<proteinExistence type="predicted"/>
<accession>A0ABN1PWB3</accession>